<protein>
    <recommendedName>
        <fullName evidence="1">GST C-terminal domain-containing protein</fullName>
    </recommendedName>
</protein>
<dbReference type="AlphaFoldDB" id="A0A8J6HRE9"/>
<dbReference type="FunFam" id="1.20.1050.10:FF:000007">
    <property type="entry name" value="Glutathione S-transferase 1-1"/>
    <property type="match status" value="1"/>
</dbReference>
<reference evidence="2" key="1">
    <citation type="journal article" date="2020" name="J Insects Food Feed">
        <title>The yellow mealworm (Tenebrio molitor) genome: a resource for the emerging insects as food and feed industry.</title>
        <authorList>
            <person name="Eriksson T."/>
            <person name="Andere A."/>
            <person name="Kelstrup H."/>
            <person name="Emery V."/>
            <person name="Picard C."/>
        </authorList>
    </citation>
    <scope>NUCLEOTIDE SEQUENCE</scope>
    <source>
        <strain evidence="2">Stoneville</strain>
        <tissue evidence="2">Whole head</tissue>
    </source>
</reference>
<dbReference type="InterPro" id="IPR036282">
    <property type="entry name" value="Glutathione-S-Trfase_C_sf"/>
</dbReference>
<comment type="caution">
    <text evidence="2">The sequence shown here is derived from an EMBL/GenBank/DDBJ whole genome shotgun (WGS) entry which is preliminary data.</text>
</comment>
<dbReference type="Gene3D" id="1.20.1050.10">
    <property type="match status" value="1"/>
</dbReference>
<dbReference type="InterPro" id="IPR010987">
    <property type="entry name" value="Glutathione-S-Trfase_C-like"/>
</dbReference>
<dbReference type="PANTHER" id="PTHR33939">
    <property type="entry name" value="PROTEIN CBG22215"/>
    <property type="match status" value="1"/>
</dbReference>
<dbReference type="PANTHER" id="PTHR33939:SF1">
    <property type="entry name" value="DUF4371 DOMAIN-CONTAINING PROTEIN"/>
    <property type="match status" value="1"/>
</dbReference>
<dbReference type="PROSITE" id="PS50405">
    <property type="entry name" value="GST_CTER"/>
    <property type="match status" value="1"/>
</dbReference>
<proteinExistence type="predicted"/>
<organism evidence="2 3">
    <name type="scientific">Tenebrio molitor</name>
    <name type="common">Yellow mealworm beetle</name>
    <dbReference type="NCBI Taxonomy" id="7067"/>
    <lineage>
        <taxon>Eukaryota</taxon>
        <taxon>Metazoa</taxon>
        <taxon>Ecdysozoa</taxon>
        <taxon>Arthropoda</taxon>
        <taxon>Hexapoda</taxon>
        <taxon>Insecta</taxon>
        <taxon>Pterygota</taxon>
        <taxon>Neoptera</taxon>
        <taxon>Endopterygota</taxon>
        <taxon>Coleoptera</taxon>
        <taxon>Polyphaga</taxon>
        <taxon>Cucujiformia</taxon>
        <taxon>Tenebrionidae</taxon>
        <taxon>Tenebrio</taxon>
    </lineage>
</organism>
<reference evidence="2" key="2">
    <citation type="submission" date="2021-08" db="EMBL/GenBank/DDBJ databases">
        <authorList>
            <person name="Eriksson T."/>
        </authorList>
    </citation>
    <scope>NUCLEOTIDE SEQUENCE</scope>
    <source>
        <strain evidence="2">Stoneville</strain>
        <tissue evidence="2">Whole head</tissue>
    </source>
</reference>
<evidence type="ECO:0000313" key="3">
    <source>
        <dbReference type="Proteomes" id="UP000719412"/>
    </source>
</evidence>
<evidence type="ECO:0000259" key="1">
    <source>
        <dbReference type="PROSITE" id="PS50405"/>
    </source>
</evidence>
<dbReference type="CDD" id="cd03177">
    <property type="entry name" value="GST_C_Delta_Epsilon"/>
    <property type="match status" value="1"/>
</dbReference>
<dbReference type="InterPro" id="IPR004046">
    <property type="entry name" value="GST_C"/>
</dbReference>
<dbReference type="Proteomes" id="UP000719412">
    <property type="component" value="Unassembled WGS sequence"/>
</dbReference>
<dbReference type="Pfam" id="PF13358">
    <property type="entry name" value="DDE_3"/>
    <property type="match status" value="1"/>
</dbReference>
<sequence length="279" mass="31585">MILNIYKHVCDEHAELKVGDTVKLTAQIAGSDSGFVPDGLLLFESKTSTDYHEEMNAIVFEDWFQKILTLVEPNSVVVMDNASYHSRREERLPTTSWRKANIQNWLSEKGISYDDGMVKTELMCLVKLHKQNYLKYAVDEMAKAAGVTVLRLPPYHCELNPIELIWAYNSIVVENSKEISTKNISAITESYKFLDKFLQSKNYLAGSSLTVADLCCVATVSTATIITPISTEKYPNLSTWYRTCKNLPFYEETNGAGLNKLDALVELKLGRPRTKDFCE</sequence>
<accession>A0A8J6HRE9</accession>
<dbReference type="Pfam" id="PF00043">
    <property type="entry name" value="GST_C"/>
    <property type="match status" value="1"/>
</dbReference>
<evidence type="ECO:0000313" key="2">
    <source>
        <dbReference type="EMBL" id="KAH0818878.1"/>
    </source>
</evidence>
<keyword evidence="3" id="KW-1185">Reference proteome</keyword>
<dbReference type="GO" id="GO:0003824">
    <property type="term" value="F:catalytic activity"/>
    <property type="evidence" value="ECO:0007669"/>
    <property type="project" value="UniProtKB-ARBA"/>
</dbReference>
<gene>
    <name evidence="2" type="ORF">GEV33_003913</name>
</gene>
<dbReference type="SUPFAM" id="SSF47616">
    <property type="entry name" value="GST C-terminal domain-like"/>
    <property type="match status" value="1"/>
</dbReference>
<feature type="domain" description="GST C-terminal" evidence="1">
    <location>
        <begin position="132"/>
        <end position="276"/>
    </location>
</feature>
<dbReference type="InterPro" id="IPR038717">
    <property type="entry name" value="Tc1-like_DDE_dom"/>
</dbReference>
<name>A0A8J6HRE9_TENMO</name>
<dbReference type="EMBL" id="JABDTM020016408">
    <property type="protein sequence ID" value="KAH0818878.1"/>
    <property type="molecule type" value="Genomic_DNA"/>
</dbReference>